<dbReference type="AlphaFoldDB" id="A0A9N9ABW2"/>
<keyword evidence="3" id="KW-1185">Reference proteome</keyword>
<dbReference type="Proteomes" id="UP000789831">
    <property type="component" value="Unassembled WGS sequence"/>
</dbReference>
<evidence type="ECO:0000313" key="2">
    <source>
        <dbReference type="EMBL" id="CAG8524550.1"/>
    </source>
</evidence>
<evidence type="ECO:0000313" key="3">
    <source>
        <dbReference type="Proteomes" id="UP000789831"/>
    </source>
</evidence>
<proteinExistence type="predicted"/>
<name>A0A9N9ABW2_9GLOM</name>
<protein>
    <submittedName>
        <fullName evidence="2">10731_t:CDS:1</fullName>
    </submittedName>
</protein>
<comment type="caution">
    <text evidence="2">The sequence shown here is derived from an EMBL/GenBank/DDBJ whole genome shotgun (WGS) entry which is preliminary data.</text>
</comment>
<accession>A0A9N9ABW2</accession>
<organism evidence="2 3">
    <name type="scientific">Ambispora gerdemannii</name>
    <dbReference type="NCBI Taxonomy" id="144530"/>
    <lineage>
        <taxon>Eukaryota</taxon>
        <taxon>Fungi</taxon>
        <taxon>Fungi incertae sedis</taxon>
        <taxon>Mucoromycota</taxon>
        <taxon>Glomeromycotina</taxon>
        <taxon>Glomeromycetes</taxon>
        <taxon>Archaeosporales</taxon>
        <taxon>Ambisporaceae</taxon>
        <taxon>Ambispora</taxon>
    </lineage>
</organism>
<sequence length="93" mass="10673">MNSKHDVEEILNVLTSTTHSNASIHIVIPEKTHLEDRRASPGLHHKREQTPADSQVTLVMPPEQMVDSYHYISLEPASEQRARRLNLKWTPKV</sequence>
<reference evidence="2" key="1">
    <citation type="submission" date="2021-06" db="EMBL/GenBank/DDBJ databases">
        <authorList>
            <person name="Kallberg Y."/>
            <person name="Tangrot J."/>
            <person name="Rosling A."/>
        </authorList>
    </citation>
    <scope>NUCLEOTIDE SEQUENCE</scope>
    <source>
        <strain evidence="2">MT106</strain>
    </source>
</reference>
<gene>
    <name evidence="2" type="ORF">AGERDE_LOCUS5410</name>
</gene>
<dbReference type="EMBL" id="CAJVPL010000725">
    <property type="protein sequence ID" value="CAG8524550.1"/>
    <property type="molecule type" value="Genomic_DNA"/>
</dbReference>
<evidence type="ECO:0000256" key="1">
    <source>
        <dbReference type="SAM" id="MobiDB-lite"/>
    </source>
</evidence>
<feature type="region of interest" description="Disordered" evidence="1">
    <location>
        <begin position="36"/>
        <end position="55"/>
    </location>
</feature>